<dbReference type="AlphaFoldDB" id="A0ABD2WZN0"/>
<keyword evidence="6" id="KW-0966">Cell projection</keyword>
<dbReference type="PANTHER" id="PTHR31954:SF1">
    <property type="entry name" value="CILIA- AND FLAGELLA-ASSOCIATED PROTEIN 157"/>
    <property type="match status" value="1"/>
</dbReference>
<protein>
    <recommendedName>
        <fullName evidence="3">Cilia- and flagella-associated protein 157</fullName>
    </recommendedName>
</protein>
<keyword evidence="9" id="KW-1185">Reference proteome</keyword>
<reference evidence="8 9" key="1">
    <citation type="journal article" date="2024" name="bioRxiv">
        <title>A reference genome for Trichogramma kaykai: A tiny desert-dwelling parasitoid wasp with competing sex-ratio distorters.</title>
        <authorList>
            <person name="Culotta J."/>
            <person name="Lindsey A.R."/>
        </authorList>
    </citation>
    <scope>NUCLEOTIDE SEQUENCE [LARGE SCALE GENOMIC DNA]</scope>
    <source>
        <strain evidence="8 9">KSX58</strain>
    </source>
</reference>
<evidence type="ECO:0000256" key="4">
    <source>
        <dbReference type="ARBA" id="ARBA00023054"/>
    </source>
</evidence>
<dbReference type="Proteomes" id="UP001627154">
    <property type="component" value="Unassembled WGS sequence"/>
</dbReference>
<comment type="similarity">
    <text evidence="2">Belongs to the CFAP157 family.</text>
</comment>
<evidence type="ECO:0000313" key="8">
    <source>
        <dbReference type="EMBL" id="KAL3397992.1"/>
    </source>
</evidence>
<evidence type="ECO:0000256" key="6">
    <source>
        <dbReference type="ARBA" id="ARBA00023273"/>
    </source>
</evidence>
<proteinExistence type="inferred from homology"/>
<comment type="caution">
    <text evidence="8">The sequence shown here is derived from an EMBL/GenBank/DDBJ whole genome shotgun (WGS) entry which is preliminary data.</text>
</comment>
<comment type="subcellular location">
    <subcellularLocation>
        <location evidence="1">Cell projection</location>
        <location evidence="1">Cilium</location>
    </subcellularLocation>
</comment>
<keyword evidence="4 7" id="KW-0175">Coiled coil</keyword>
<evidence type="ECO:0000313" key="9">
    <source>
        <dbReference type="Proteomes" id="UP001627154"/>
    </source>
</evidence>
<sequence>MGVKGKKEKKARKRNVANELDTVTYEQQILDNNRQLARLRSRNEELELEAEKLKDKLLQLEENKADLTSHLQRILQRKVEEAEELQERLLALEKLRKDEQKANKMKIERMEQEFKTMENNLSAEIKLAAGKLNALEDFRLARIDLMNKFEEQEKRVAEQELRHKESLYEAEKSLIIGKAK</sequence>
<feature type="coiled-coil region" evidence="7">
    <location>
        <begin position="29"/>
        <end position="167"/>
    </location>
</feature>
<dbReference type="GO" id="GO:0005929">
    <property type="term" value="C:cilium"/>
    <property type="evidence" value="ECO:0007669"/>
    <property type="project" value="UniProtKB-SubCell"/>
</dbReference>
<dbReference type="EMBL" id="JBJJXI010000060">
    <property type="protein sequence ID" value="KAL3397992.1"/>
    <property type="molecule type" value="Genomic_DNA"/>
</dbReference>
<evidence type="ECO:0000256" key="1">
    <source>
        <dbReference type="ARBA" id="ARBA00004138"/>
    </source>
</evidence>
<evidence type="ECO:0000256" key="5">
    <source>
        <dbReference type="ARBA" id="ARBA00023069"/>
    </source>
</evidence>
<dbReference type="InterPro" id="IPR038844">
    <property type="entry name" value="CFAP157"/>
</dbReference>
<accession>A0ABD2WZN0</accession>
<evidence type="ECO:0000256" key="2">
    <source>
        <dbReference type="ARBA" id="ARBA00010841"/>
    </source>
</evidence>
<evidence type="ECO:0000256" key="3">
    <source>
        <dbReference type="ARBA" id="ARBA00014087"/>
    </source>
</evidence>
<gene>
    <name evidence="8" type="ORF">TKK_008225</name>
</gene>
<keyword evidence="5" id="KW-0969">Cilium</keyword>
<name>A0ABD2WZN0_9HYME</name>
<organism evidence="8 9">
    <name type="scientific">Trichogramma kaykai</name>
    <dbReference type="NCBI Taxonomy" id="54128"/>
    <lineage>
        <taxon>Eukaryota</taxon>
        <taxon>Metazoa</taxon>
        <taxon>Ecdysozoa</taxon>
        <taxon>Arthropoda</taxon>
        <taxon>Hexapoda</taxon>
        <taxon>Insecta</taxon>
        <taxon>Pterygota</taxon>
        <taxon>Neoptera</taxon>
        <taxon>Endopterygota</taxon>
        <taxon>Hymenoptera</taxon>
        <taxon>Apocrita</taxon>
        <taxon>Proctotrupomorpha</taxon>
        <taxon>Chalcidoidea</taxon>
        <taxon>Trichogrammatidae</taxon>
        <taxon>Trichogramma</taxon>
    </lineage>
</organism>
<dbReference type="PANTHER" id="PTHR31954">
    <property type="entry name" value="CILIA- AND FLAGELLA-ASSOCIATED PROTEIN 157"/>
    <property type="match status" value="1"/>
</dbReference>
<evidence type="ECO:0000256" key="7">
    <source>
        <dbReference type="SAM" id="Coils"/>
    </source>
</evidence>